<dbReference type="EMBL" id="SJPH01000012">
    <property type="protein sequence ID" value="TWT40219.1"/>
    <property type="molecule type" value="Genomic_DNA"/>
</dbReference>
<organism evidence="8 9">
    <name type="scientific">Botrimarina hoheduenensis</name>
    <dbReference type="NCBI Taxonomy" id="2528000"/>
    <lineage>
        <taxon>Bacteria</taxon>
        <taxon>Pseudomonadati</taxon>
        <taxon>Planctomycetota</taxon>
        <taxon>Planctomycetia</taxon>
        <taxon>Pirellulales</taxon>
        <taxon>Lacipirellulaceae</taxon>
        <taxon>Botrimarina</taxon>
    </lineage>
</organism>
<evidence type="ECO:0000259" key="5">
    <source>
        <dbReference type="Pfam" id="PF12705"/>
    </source>
</evidence>
<dbReference type="InterPro" id="IPR038720">
    <property type="entry name" value="YprB_RNase_H-like_dom"/>
</dbReference>
<dbReference type="PANTHER" id="PTHR43788">
    <property type="entry name" value="DNA2/NAM7 HELICASE FAMILY MEMBER"/>
    <property type="match status" value="1"/>
</dbReference>
<accession>A0A5C5VRF5</accession>
<dbReference type="RefSeq" id="WP_146575542.1">
    <property type="nucleotide sequence ID" value="NZ_SJPH01000012.1"/>
</dbReference>
<dbReference type="GO" id="GO:0043139">
    <property type="term" value="F:5'-3' DNA helicase activity"/>
    <property type="evidence" value="ECO:0007669"/>
    <property type="project" value="TreeGrafter"/>
</dbReference>
<dbReference type="Pfam" id="PF13087">
    <property type="entry name" value="AAA_12"/>
    <property type="match status" value="1"/>
</dbReference>
<evidence type="ECO:0000259" key="6">
    <source>
        <dbReference type="Pfam" id="PF13087"/>
    </source>
</evidence>
<keyword evidence="3 8" id="KW-0347">Helicase</keyword>
<evidence type="ECO:0000313" key="8">
    <source>
        <dbReference type="EMBL" id="TWT40219.1"/>
    </source>
</evidence>
<dbReference type="Gene3D" id="3.40.50.300">
    <property type="entry name" value="P-loop containing nucleotide triphosphate hydrolases"/>
    <property type="match status" value="2"/>
</dbReference>
<dbReference type="AlphaFoldDB" id="A0A5C5VRF5"/>
<evidence type="ECO:0000256" key="3">
    <source>
        <dbReference type="ARBA" id="ARBA00022806"/>
    </source>
</evidence>
<dbReference type="NCBIfam" id="TIGR03491">
    <property type="entry name" value="TM0106 family RecB-like putative nuclease"/>
    <property type="match status" value="1"/>
</dbReference>
<keyword evidence="9" id="KW-1185">Reference proteome</keyword>
<dbReference type="PANTHER" id="PTHR43788:SF8">
    <property type="entry name" value="DNA-BINDING PROTEIN SMUBP-2"/>
    <property type="match status" value="1"/>
</dbReference>
<proteinExistence type="predicted"/>
<gene>
    <name evidence="8" type="ORF">Pla111_33500</name>
</gene>
<evidence type="ECO:0000256" key="4">
    <source>
        <dbReference type="ARBA" id="ARBA00022840"/>
    </source>
</evidence>
<feature type="domain" description="DNA2/NAM7 helicase-like C-terminal" evidence="6">
    <location>
        <begin position="925"/>
        <end position="1095"/>
    </location>
</feature>
<dbReference type="InterPro" id="IPR038726">
    <property type="entry name" value="PDDEXK_AddAB-type"/>
</dbReference>
<dbReference type="GO" id="GO:0016787">
    <property type="term" value="F:hydrolase activity"/>
    <property type="evidence" value="ECO:0007669"/>
    <property type="project" value="UniProtKB-KW"/>
</dbReference>
<keyword evidence="1" id="KW-0547">Nucleotide-binding</keyword>
<dbReference type="Pfam" id="PF12705">
    <property type="entry name" value="PDDEXK_1"/>
    <property type="match status" value="1"/>
</dbReference>
<dbReference type="InterPro" id="IPR041679">
    <property type="entry name" value="DNA2/NAM7-like_C"/>
</dbReference>
<dbReference type="OrthoDB" id="9757917at2"/>
<dbReference type="Pfam" id="PF13604">
    <property type="entry name" value="AAA_30"/>
    <property type="match status" value="1"/>
</dbReference>
<dbReference type="InterPro" id="IPR027417">
    <property type="entry name" value="P-loop_NTPase"/>
</dbReference>
<evidence type="ECO:0000256" key="2">
    <source>
        <dbReference type="ARBA" id="ARBA00022801"/>
    </source>
</evidence>
<dbReference type="InterPro" id="IPR047187">
    <property type="entry name" value="SF1_C_Upf1"/>
</dbReference>
<evidence type="ECO:0000256" key="1">
    <source>
        <dbReference type="ARBA" id="ARBA00022741"/>
    </source>
</evidence>
<dbReference type="SUPFAM" id="SSF52540">
    <property type="entry name" value="P-loop containing nucleoside triphosphate hydrolases"/>
    <property type="match status" value="1"/>
</dbReference>
<name>A0A5C5VRF5_9BACT</name>
<dbReference type="Pfam" id="PF13482">
    <property type="entry name" value="RNase_H_2"/>
    <property type="match status" value="1"/>
</dbReference>
<dbReference type="Proteomes" id="UP000318995">
    <property type="component" value="Unassembled WGS sequence"/>
</dbReference>
<dbReference type="InterPro" id="IPR050534">
    <property type="entry name" value="Coronavir_polyprotein_1ab"/>
</dbReference>
<feature type="domain" description="PD-(D/E)XK endonuclease-like" evidence="5">
    <location>
        <begin position="48"/>
        <end position="226"/>
    </location>
</feature>
<reference evidence="8 9" key="1">
    <citation type="submission" date="2019-02" db="EMBL/GenBank/DDBJ databases">
        <title>Deep-cultivation of Planctomycetes and their phenomic and genomic characterization uncovers novel biology.</title>
        <authorList>
            <person name="Wiegand S."/>
            <person name="Jogler M."/>
            <person name="Boedeker C."/>
            <person name="Pinto D."/>
            <person name="Vollmers J."/>
            <person name="Rivas-Marin E."/>
            <person name="Kohn T."/>
            <person name="Peeters S.H."/>
            <person name="Heuer A."/>
            <person name="Rast P."/>
            <person name="Oberbeckmann S."/>
            <person name="Bunk B."/>
            <person name="Jeske O."/>
            <person name="Meyerdierks A."/>
            <person name="Storesund J.E."/>
            <person name="Kallscheuer N."/>
            <person name="Luecker S."/>
            <person name="Lage O.M."/>
            <person name="Pohl T."/>
            <person name="Merkel B.J."/>
            <person name="Hornburger P."/>
            <person name="Mueller R.-W."/>
            <person name="Bruemmer F."/>
            <person name="Labrenz M."/>
            <person name="Spormann A.M."/>
            <person name="Op Den Camp H."/>
            <person name="Overmann J."/>
            <person name="Amann R."/>
            <person name="Jetten M.S.M."/>
            <person name="Mascher T."/>
            <person name="Medema M.H."/>
            <person name="Devos D.P."/>
            <person name="Kaster A.-K."/>
            <person name="Ovreas L."/>
            <person name="Rohde M."/>
            <person name="Galperin M.Y."/>
            <person name="Jogler C."/>
        </authorList>
    </citation>
    <scope>NUCLEOTIDE SEQUENCE [LARGE SCALE GENOMIC DNA]</scope>
    <source>
        <strain evidence="8 9">Pla111</strain>
    </source>
</reference>
<evidence type="ECO:0000313" key="9">
    <source>
        <dbReference type="Proteomes" id="UP000318995"/>
    </source>
</evidence>
<keyword evidence="4" id="KW-0067">ATP-binding</keyword>
<dbReference type="GO" id="GO:0005524">
    <property type="term" value="F:ATP binding"/>
    <property type="evidence" value="ECO:0007669"/>
    <property type="project" value="UniProtKB-KW"/>
</dbReference>
<dbReference type="InterPro" id="IPR019993">
    <property type="entry name" value="RecB_nuclease_TM0106_put"/>
</dbReference>
<dbReference type="CDD" id="cd18808">
    <property type="entry name" value="SF1_C_Upf1"/>
    <property type="match status" value="1"/>
</dbReference>
<sequence length="1145" mass="127827">MQFDGQKLMLAATDLANHVACHHLTTLSLQAAKREIGKPVRKDLHLETLVERGLAHESRYIEHLKEQGKTVRELAKEADIQQAQEETQKAMADGVDVIVQGALVEERWSGRPDLLVKVEGSSRFGDWSYEVADTKLSLNTRVGAVLQLCLYSDLVRGLQGKLPTTMSVVKPGEPFEEERLRVDDFMAYYRMVREKLEETVVQSNVTATYPEPVSHCDICNWRTVCEKRRRQDDHLTLVAGIGKQQIAELYRQGTRTLRKFAESTKPLPEPPQKGSEATFVKLQLQAKIQYRARREGSLKYELLDLEEKRGLLALPEPDVGDIFFDIEGDPHVGNSGLEYLLGYVVRDGGGVSEYKGGWSLTSAAEKKTFEEFIDFVMDRWERFPGMHVYHYAHYEPSAMKRLAMQHATREEEVDRLLRGQRFIDLYAVVLQGLRASVESYSIKKLEPFYDFQRAAELEDARYGLHRVERALELGLPGEICDTDSKTVSDYNRDDCLSTLVLRDWLEGLRAELIDAGNEMPRPELLNGEASAAVEQQGNEVSQVFDALVSGIPEENRNRDQSARWLLAHLLDYFRREDKCVWWEYFRLRNLEPDEVLSEQACVGGLQFVTETPRERGGRVPTHRYSFPPQEARLEPGDELIEVNGEMLGTVAAFDLDAGILDIKKTQATIEVHPTEVFSFRRVRPKPLPESLLDFARSVVQDIDSPNHKARYELLSKQPPSLKSLQLPLDGDILKAAVELAFDLDNSVLAIQGPPGAGKTYLGSHMIAELAAKGYRVGVSAVSNKVITNLLSAVAESDEKVALAQRILHPPDDFPLNIEVLDGTDKVAAALGQNRVVGGTAWVWSNEDLEQELDYLFIDEAGQMSLAMALAAARATKNIILLGDPQQLEQPQRGSHPEGAEVAALNHLLDGRDTLAEDRGLFVPQTWRLPPSICRFTSEQYYEGRLISREGLERQALCGGSQLPESGLAFLPVIHEGNQNDSPEEVVAIASLFTRLVDGTHSWRNAANQAMPLTLADVLVVAPYNAQVALLRRRLPRGARVGTVDKFQGLEAAVVIYSLTSSSIADAPRGMDFLYSPNRMNVATSRARCLAILVGAPALFSPECDTLKQAYLANGFCRFRELAWAVNPSFDFVPLATPETDITSAS</sequence>
<feature type="domain" description="YprB ribonuclease H-like" evidence="7">
    <location>
        <begin position="322"/>
        <end position="505"/>
    </location>
</feature>
<protein>
    <submittedName>
        <fullName evidence="8">Viral (Superfamily 1) RNA helicase</fullName>
    </submittedName>
</protein>
<evidence type="ECO:0000259" key="7">
    <source>
        <dbReference type="Pfam" id="PF13482"/>
    </source>
</evidence>
<comment type="caution">
    <text evidence="8">The sequence shown here is derived from an EMBL/GenBank/DDBJ whole genome shotgun (WGS) entry which is preliminary data.</text>
</comment>
<keyword evidence="2" id="KW-0378">Hydrolase</keyword>